<sequence length="621" mass="66996">MHVGLIILHLCLVVVAIRHTEHRATIPISSNDAVWTTALSASLQAFYTIYAALLVYTTQALALSQMLLTYQPLTATHDAVRAWSGLGTAFDSLWQQRKITSIPFKVLCVTLYLISISALHIASSSIIQFQNFNSTQTISVDTKLAWPDNSWFTIAEYQTYSSASTSMWNDITSAAPFVSGISGISTAGLDGFTVYDVLVPNDGTGNATVNATTVHVQCGLVAGGLYNTTTNTIYFPQASLPSGFSQPSTPYKDQVIYFGAPPGIAMFMVTTAINASSSLLENAALTMLWDHFVSYTNTSVVSSPLTVYLVACNSSISQANAVVDVQTNTLLDLEASEPSFSSEWPTVDPDAILSPGQVPANESWISYPFSYAPTSSIQISAANCTGEGCTLSYTLNVAETYLMQLIGLNATQINPYLGANGNGSIPSYGSDLSPSYTLSVNHLEKEMSRLLATMIWTAGLLGNSSGGFDRATNSVEISKFALQMRLNINWVPLSVALGTSVILLALAIMMISTGFKTDKKHNHVSVTNTGVLELIWLASRSPELREGVGEVLDPTSDNLRAAGMLGVRLADVDREYHQQNSWKSATDLSTDGTYLDPKHMKSSQELERMDPVKESDFCTPT</sequence>
<comment type="caution">
    <text evidence="1">The sequence shown here is derived from an EMBL/GenBank/DDBJ whole genome shotgun (WGS) entry which is preliminary data.</text>
</comment>
<dbReference type="Proteomes" id="UP000790377">
    <property type="component" value="Unassembled WGS sequence"/>
</dbReference>
<accession>A0ACB8ADD5</accession>
<protein>
    <submittedName>
        <fullName evidence="1">Uncharacterized protein</fullName>
    </submittedName>
</protein>
<gene>
    <name evidence="1" type="ORF">BJ138DRAFT_936533</name>
</gene>
<organism evidence="1 2">
    <name type="scientific">Hygrophoropsis aurantiaca</name>
    <dbReference type="NCBI Taxonomy" id="72124"/>
    <lineage>
        <taxon>Eukaryota</taxon>
        <taxon>Fungi</taxon>
        <taxon>Dikarya</taxon>
        <taxon>Basidiomycota</taxon>
        <taxon>Agaricomycotina</taxon>
        <taxon>Agaricomycetes</taxon>
        <taxon>Agaricomycetidae</taxon>
        <taxon>Boletales</taxon>
        <taxon>Coniophorineae</taxon>
        <taxon>Hygrophoropsidaceae</taxon>
        <taxon>Hygrophoropsis</taxon>
    </lineage>
</organism>
<name>A0ACB8ADD5_9AGAM</name>
<evidence type="ECO:0000313" key="2">
    <source>
        <dbReference type="Proteomes" id="UP000790377"/>
    </source>
</evidence>
<proteinExistence type="predicted"/>
<dbReference type="EMBL" id="MU267682">
    <property type="protein sequence ID" value="KAH7911315.1"/>
    <property type="molecule type" value="Genomic_DNA"/>
</dbReference>
<keyword evidence="2" id="KW-1185">Reference proteome</keyword>
<reference evidence="1" key="1">
    <citation type="journal article" date="2021" name="New Phytol.">
        <title>Evolutionary innovations through gain and loss of genes in the ectomycorrhizal Boletales.</title>
        <authorList>
            <person name="Wu G."/>
            <person name="Miyauchi S."/>
            <person name="Morin E."/>
            <person name="Kuo A."/>
            <person name="Drula E."/>
            <person name="Varga T."/>
            <person name="Kohler A."/>
            <person name="Feng B."/>
            <person name="Cao Y."/>
            <person name="Lipzen A."/>
            <person name="Daum C."/>
            <person name="Hundley H."/>
            <person name="Pangilinan J."/>
            <person name="Johnson J."/>
            <person name="Barry K."/>
            <person name="LaButti K."/>
            <person name="Ng V."/>
            <person name="Ahrendt S."/>
            <person name="Min B."/>
            <person name="Choi I.G."/>
            <person name="Park H."/>
            <person name="Plett J.M."/>
            <person name="Magnuson J."/>
            <person name="Spatafora J.W."/>
            <person name="Nagy L.G."/>
            <person name="Henrissat B."/>
            <person name="Grigoriev I.V."/>
            <person name="Yang Z.L."/>
            <person name="Xu J."/>
            <person name="Martin F.M."/>
        </authorList>
    </citation>
    <scope>NUCLEOTIDE SEQUENCE</scope>
    <source>
        <strain evidence="1">ATCC 28755</strain>
    </source>
</reference>
<evidence type="ECO:0000313" key="1">
    <source>
        <dbReference type="EMBL" id="KAH7911315.1"/>
    </source>
</evidence>